<gene>
    <name evidence="1" type="ORF">F1721_31395</name>
</gene>
<dbReference type="AlphaFoldDB" id="A0A5M7BB29"/>
<evidence type="ECO:0000313" key="1">
    <source>
        <dbReference type="EMBL" id="KAA5826589.1"/>
    </source>
</evidence>
<reference evidence="1 2" key="1">
    <citation type="submission" date="2019-09" db="EMBL/GenBank/DDBJ databases">
        <title>Draft genome sequence of the thermophilic Saccharopolyspora hirsuta VKM Ac-666T.</title>
        <authorList>
            <person name="Lobastova T.G."/>
            <person name="Fokina V."/>
            <person name="Bragin E.Y."/>
            <person name="Shtratnikova V.Y."/>
            <person name="Starodumova I.P."/>
            <person name="Tarlachkov S.V."/>
            <person name="Donova M.V."/>
        </authorList>
    </citation>
    <scope>NUCLEOTIDE SEQUENCE [LARGE SCALE GENOMIC DNA]</scope>
    <source>
        <strain evidence="1 2">VKM Ac-666</strain>
    </source>
</reference>
<protein>
    <submittedName>
        <fullName evidence="1">Uncharacterized protein</fullName>
    </submittedName>
</protein>
<dbReference type="EMBL" id="VWPH01000018">
    <property type="protein sequence ID" value="KAA5826589.1"/>
    <property type="molecule type" value="Genomic_DNA"/>
</dbReference>
<sequence>MISLFAGTNWNRVSEPTTSIKHLLISLRGNGFAGSNGGITETEASRANPTVPSFELPALQREILGIAARCGDVRSAWAFACWAERVLADTSAAAVALRIPPISPLSAVLWRA</sequence>
<proteinExistence type="predicted"/>
<dbReference type="RefSeq" id="WP_150070447.1">
    <property type="nucleotide sequence ID" value="NZ_VWPH01000018.1"/>
</dbReference>
<keyword evidence="2" id="KW-1185">Reference proteome</keyword>
<organism evidence="1 2">
    <name type="scientific">Saccharopolyspora hirsuta</name>
    <dbReference type="NCBI Taxonomy" id="1837"/>
    <lineage>
        <taxon>Bacteria</taxon>
        <taxon>Bacillati</taxon>
        <taxon>Actinomycetota</taxon>
        <taxon>Actinomycetes</taxon>
        <taxon>Pseudonocardiales</taxon>
        <taxon>Pseudonocardiaceae</taxon>
        <taxon>Saccharopolyspora</taxon>
    </lineage>
</organism>
<comment type="caution">
    <text evidence="1">The sequence shown here is derived from an EMBL/GenBank/DDBJ whole genome shotgun (WGS) entry which is preliminary data.</text>
</comment>
<dbReference type="Proteomes" id="UP000323946">
    <property type="component" value="Unassembled WGS sequence"/>
</dbReference>
<accession>A0A5M7BB29</accession>
<name>A0A5M7BB29_SACHI</name>
<evidence type="ECO:0000313" key="2">
    <source>
        <dbReference type="Proteomes" id="UP000323946"/>
    </source>
</evidence>